<sequence length="194" mass="21799">MKLPETAYTAQPWRIHELAPDFAIEDVWALPPQGDAGELPRLVSAIFGNNFPEGAPLVVRFLWNARWKIGKLFGWDEASHGLGASAPSLRDRLPDELRGISTEPEIDIQPFSTVYYLDDEFAAEMANRTVHTVMHLGWIPDGKGAYHGQMTVLVKPNGRLGSIYLAGIAPLRRFLVYPALLRRIDRQWHKQASS</sequence>
<evidence type="ECO:0000313" key="2">
    <source>
        <dbReference type="Proteomes" id="UP000460435"/>
    </source>
</evidence>
<evidence type="ECO:0000313" key="1">
    <source>
        <dbReference type="EMBL" id="NDL58659.1"/>
    </source>
</evidence>
<proteinExistence type="predicted"/>
<dbReference type="Pfam" id="PF11066">
    <property type="entry name" value="DUF2867"/>
    <property type="match status" value="1"/>
</dbReference>
<accession>A0A7K3M5Q8</accession>
<dbReference type="RefSeq" id="WP_162451350.1">
    <property type="nucleotide sequence ID" value="NZ_WLZY01000005.1"/>
</dbReference>
<dbReference type="EMBL" id="WLZY01000005">
    <property type="protein sequence ID" value="NDL58659.1"/>
    <property type="molecule type" value="Genomic_DNA"/>
</dbReference>
<protein>
    <submittedName>
        <fullName evidence="1">DUF2867 domain-containing protein</fullName>
    </submittedName>
</protein>
<gene>
    <name evidence="1" type="ORF">F7O44_16445</name>
</gene>
<keyword evidence="2" id="KW-1185">Reference proteome</keyword>
<dbReference type="InterPro" id="IPR021295">
    <property type="entry name" value="DUF2867"/>
</dbReference>
<comment type="caution">
    <text evidence="1">The sequence shown here is derived from an EMBL/GenBank/DDBJ whole genome shotgun (WGS) entry which is preliminary data.</text>
</comment>
<dbReference type="AlphaFoldDB" id="A0A7K3M5Q8"/>
<dbReference type="Proteomes" id="UP000460435">
    <property type="component" value="Unassembled WGS sequence"/>
</dbReference>
<name>A0A7K3M5Q8_9ACTN</name>
<organism evidence="1 2">
    <name type="scientific">Phytoactinopolyspora mesophila</name>
    <dbReference type="NCBI Taxonomy" id="2650750"/>
    <lineage>
        <taxon>Bacteria</taxon>
        <taxon>Bacillati</taxon>
        <taxon>Actinomycetota</taxon>
        <taxon>Actinomycetes</taxon>
        <taxon>Jiangellales</taxon>
        <taxon>Jiangellaceae</taxon>
        <taxon>Phytoactinopolyspora</taxon>
    </lineage>
</organism>
<reference evidence="1 2" key="1">
    <citation type="submission" date="2019-11" db="EMBL/GenBank/DDBJ databases">
        <authorList>
            <person name="Li X.-J."/>
            <person name="Feng X.-M."/>
        </authorList>
    </citation>
    <scope>NUCLEOTIDE SEQUENCE [LARGE SCALE GENOMIC DNA]</scope>
    <source>
        <strain evidence="1 2">XMNu-373</strain>
    </source>
</reference>